<dbReference type="GeneID" id="19462003"/>
<dbReference type="HOGENOM" id="CLU_1156485_0_0_1"/>
<sequence length="240" mass="26501">MLELFISLGLVILNVLAAIIGYTELLYNDERPVIFLIDSMIGWVGLSILLICLIAIQNYRSNNPGDRAKSPPSILLILMAFFVVLFFLPSPSSEAVPAQKEQLATTTTTTRISVTCSSNQEISAPFESKEPLKCHTYGGQHNATAQYCVPSERFSDPTPQLVIGHRTDQVLGDQELRLVTRDNQSCWIYQMNTGEDSAEKGISGGEIHYCMPLGCQASENDCHLSPPVIMFLWDNEPSSS</sequence>
<protein>
    <submittedName>
        <fullName evidence="2">Uncharacterized protein</fullName>
    </submittedName>
</protein>
<organism evidence="2 3">
    <name type="scientific">Glarea lozoyensis (strain ATCC 20868 / MF5171)</name>
    <dbReference type="NCBI Taxonomy" id="1116229"/>
    <lineage>
        <taxon>Eukaryota</taxon>
        <taxon>Fungi</taxon>
        <taxon>Dikarya</taxon>
        <taxon>Ascomycota</taxon>
        <taxon>Pezizomycotina</taxon>
        <taxon>Leotiomycetes</taxon>
        <taxon>Helotiales</taxon>
        <taxon>Helotiaceae</taxon>
        <taxon>Glarea</taxon>
    </lineage>
</organism>
<keyword evidence="3" id="KW-1185">Reference proteome</keyword>
<dbReference type="EMBL" id="KE145370">
    <property type="protein sequence ID" value="EPE27033.1"/>
    <property type="molecule type" value="Genomic_DNA"/>
</dbReference>
<feature type="transmembrane region" description="Helical" evidence="1">
    <location>
        <begin position="68"/>
        <end position="88"/>
    </location>
</feature>
<dbReference type="RefSeq" id="XP_008086223.1">
    <property type="nucleotide sequence ID" value="XM_008088032.1"/>
</dbReference>
<accession>S3DKF0</accession>
<evidence type="ECO:0000313" key="3">
    <source>
        <dbReference type="Proteomes" id="UP000016922"/>
    </source>
</evidence>
<evidence type="ECO:0000256" key="1">
    <source>
        <dbReference type="SAM" id="Phobius"/>
    </source>
</evidence>
<keyword evidence="1" id="KW-0812">Transmembrane</keyword>
<dbReference type="Proteomes" id="UP000016922">
    <property type="component" value="Unassembled WGS sequence"/>
</dbReference>
<dbReference type="KEGG" id="glz:GLAREA_02947"/>
<evidence type="ECO:0000313" key="2">
    <source>
        <dbReference type="EMBL" id="EPE27033.1"/>
    </source>
</evidence>
<gene>
    <name evidence="2" type="ORF">GLAREA_02947</name>
</gene>
<reference evidence="2 3" key="1">
    <citation type="journal article" date="2013" name="BMC Genomics">
        <title>Genomics-driven discovery of the pneumocandin biosynthetic gene cluster in the fungus Glarea lozoyensis.</title>
        <authorList>
            <person name="Chen L."/>
            <person name="Yue Q."/>
            <person name="Zhang X."/>
            <person name="Xiang M."/>
            <person name="Wang C."/>
            <person name="Li S."/>
            <person name="Che Y."/>
            <person name="Ortiz-Lopez F.J."/>
            <person name="Bills G.F."/>
            <person name="Liu X."/>
            <person name="An Z."/>
        </authorList>
    </citation>
    <scope>NUCLEOTIDE SEQUENCE [LARGE SCALE GENOMIC DNA]</scope>
    <source>
        <strain evidence="3">ATCC 20868 / MF5171</strain>
    </source>
</reference>
<name>S3DKF0_GLAL2</name>
<keyword evidence="1" id="KW-0472">Membrane</keyword>
<feature type="transmembrane region" description="Helical" evidence="1">
    <location>
        <begin position="33"/>
        <end position="56"/>
    </location>
</feature>
<proteinExistence type="predicted"/>
<keyword evidence="1" id="KW-1133">Transmembrane helix</keyword>
<dbReference type="AlphaFoldDB" id="S3DKF0"/>